<reference evidence="1 2" key="1">
    <citation type="submission" date="2015-07" db="EMBL/GenBank/DDBJ databases">
        <title>The genome of Melipona quadrifasciata.</title>
        <authorList>
            <person name="Pan H."/>
            <person name="Kapheim K."/>
        </authorList>
    </citation>
    <scope>NUCLEOTIDE SEQUENCE [LARGE SCALE GENOMIC DNA]</scope>
    <source>
        <strain evidence="1">0111107301</strain>
        <tissue evidence="1">Whole body</tissue>
    </source>
</reference>
<evidence type="ECO:0000313" key="2">
    <source>
        <dbReference type="Proteomes" id="UP000053105"/>
    </source>
</evidence>
<name>A0A0N0BKV4_9HYME</name>
<keyword evidence="2" id="KW-1185">Reference proteome</keyword>
<gene>
    <name evidence="1" type="ORF">WN51_03430</name>
</gene>
<organism evidence="1 2">
    <name type="scientific">Melipona quadrifasciata</name>
    <dbReference type="NCBI Taxonomy" id="166423"/>
    <lineage>
        <taxon>Eukaryota</taxon>
        <taxon>Metazoa</taxon>
        <taxon>Ecdysozoa</taxon>
        <taxon>Arthropoda</taxon>
        <taxon>Hexapoda</taxon>
        <taxon>Insecta</taxon>
        <taxon>Pterygota</taxon>
        <taxon>Neoptera</taxon>
        <taxon>Endopterygota</taxon>
        <taxon>Hymenoptera</taxon>
        <taxon>Apocrita</taxon>
        <taxon>Aculeata</taxon>
        <taxon>Apoidea</taxon>
        <taxon>Anthophila</taxon>
        <taxon>Apidae</taxon>
        <taxon>Melipona</taxon>
    </lineage>
</organism>
<sequence length="93" mass="10761">MSSIVNFRKGEALLNEPETNRFSLRNRFKVLPQPLVLPQRLFAPVFPTRDPESLHTCNCNKVKQQNHAKAVCPLLQTTNKKIRRSIVTRVHEL</sequence>
<evidence type="ECO:0000313" key="1">
    <source>
        <dbReference type="EMBL" id="KOX81142.1"/>
    </source>
</evidence>
<dbReference type="AlphaFoldDB" id="A0A0N0BKV4"/>
<protein>
    <submittedName>
        <fullName evidence="1">Uncharacterized protein</fullName>
    </submittedName>
</protein>
<accession>A0A0N0BKV4</accession>
<proteinExistence type="predicted"/>
<dbReference type="EMBL" id="KQ435691">
    <property type="protein sequence ID" value="KOX81142.1"/>
    <property type="molecule type" value="Genomic_DNA"/>
</dbReference>
<dbReference type="Proteomes" id="UP000053105">
    <property type="component" value="Unassembled WGS sequence"/>
</dbReference>